<dbReference type="InterPro" id="IPR009493">
    <property type="entry name" value="P2_GpE"/>
</dbReference>
<organism evidence="1 2">
    <name type="scientific">Thauera propionica</name>
    <dbReference type="NCBI Taxonomy" id="2019431"/>
    <lineage>
        <taxon>Bacteria</taxon>
        <taxon>Pseudomonadati</taxon>
        <taxon>Pseudomonadota</taxon>
        <taxon>Betaproteobacteria</taxon>
        <taxon>Rhodocyclales</taxon>
        <taxon>Zoogloeaceae</taxon>
        <taxon>Thauera</taxon>
    </lineage>
</organism>
<name>A0A235EW88_9RHOO</name>
<accession>A0A235EW88</accession>
<gene>
    <name evidence="1" type="ORF">CGK74_13750</name>
</gene>
<evidence type="ECO:0000313" key="2">
    <source>
        <dbReference type="Proteomes" id="UP000215181"/>
    </source>
</evidence>
<dbReference type="Pfam" id="PF06528">
    <property type="entry name" value="Phage_P2_GpE"/>
    <property type="match status" value="1"/>
</dbReference>
<proteinExistence type="predicted"/>
<comment type="caution">
    <text evidence="1">The sequence shown here is derived from an EMBL/GenBank/DDBJ whole genome shotgun (WGS) entry which is preliminary data.</text>
</comment>
<keyword evidence="2" id="KW-1185">Reference proteome</keyword>
<sequence length="39" mass="4492">MADIATVFHWPLSELVTLELADLIAWRERARVRAEPAED</sequence>
<dbReference type="Proteomes" id="UP000215181">
    <property type="component" value="Unassembled WGS sequence"/>
</dbReference>
<evidence type="ECO:0000313" key="1">
    <source>
        <dbReference type="EMBL" id="OYD53274.1"/>
    </source>
</evidence>
<dbReference type="AlphaFoldDB" id="A0A235EW88"/>
<protein>
    <submittedName>
        <fullName evidence="1">Phage tail protein</fullName>
    </submittedName>
</protein>
<dbReference type="EMBL" id="NOIH01000015">
    <property type="protein sequence ID" value="OYD53274.1"/>
    <property type="molecule type" value="Genomic_DNA"/>
</dbReference>
<reference evidence="1 2" key="1">
    <citation type="submission" date="2017-07" db="EMBL/GenBank/DDBJ databases">
        <title>Thauera sp. KNDSS-Mac4 genome sequence and assembly.</title>
        <authorList>
            <person name="Mayilraj S."/>
        </authorList>
    </citation>
    <scope>NUCLEOTIDE SEQUENCE [LARGE SCALE GENOMIC DNA]</scope>
    <source>
        <strain evidence="1 2">KNDSS-Mac4</strain>
    </source>
</reference>
<dbReference type="RefSeq" id="WP_094269015.1">
    <property type="nucleotide sequence ID" value="NZ_NOIH01000015.1"/>
</dbReference>